<evidence type="ECO:0000256" key="12">
    <source>
        <dbReference type="ARBA" id="ARBA00023295"/>
    </source>
</evidence>
<keyword evidence="21" id="KW-1185">Reference proteome</keyword>
<evidence type="ECO:0000313" key="20">
    <source>
        <dbReference type="EMBL" id="GAM35917.1"/>
    </source>
</evidence>
<feature type="domain" description="Fibronectin type III-like" evidence="19">
    <location>
        <begin position="580"/>
        <end position="652"/>
    </location>
</feature>
<evidence type="ECO:0000256" key="5">
    <source>
        <dbReference type="ARBA" id="ARBA00012744"/>
    </source>
</evidence>
<dbReference type="SMART" id="SM01217">
    <property type="entry name" value="Fn3_like"/>
    <property type="match status" value="1"/>
</dbReference>
<dbReference type="AlphaFoldDB" id="A0A510NUK9"/>
<evidence type="ECO:0000256" key="1">
    <source>
        <dbReference type="ARBA" id="ARBA00000448"/>
    </source>
</evidence>
<dbReference type="GO" id="GO:0030245">
    <property type="term" value="P:cellulose catabolic process"/>
    <property type="evidence" value="ECO:0007669"/>
    <property type="project" value="UniProtKB-KW"/>
</dbReference>
<evidence type="ECO:0000256" key="13">
    <source>
        <dbReference type="ARBA" id="ARBA00023326"/>
    </source>
</evidence>
<keyword evidence="11" id="KW-0119">Carbohydrate metabolism</keyword>
<dbReference type="InterPro" id="IPR026891">
    <property type="entry name" value="Fn3-like"/>
</dbReference>
<evidence type="ECO:0000256" key="8">
    <source>
        <dbReference type="ARBA" id="ARBA00022801"/>
    </source>
</evidence>
<dbReference type="Pfam" id="PF14310">
    <property type="entry name" value="Fn3-like"/>
    <property type="match status" value="1"/>
</dbReference>
<dbReference type="PANTHER" id="PTHR42715">
    <property type="entry name" value="BETA-GLUCOSIDASE"/>
    <property type="match status" value="1"/>
</dbReference>
<sequence length="664" mass="71700">MVTGTSLTGSCVGNIAPIERLGFLGICISDGPTAVNRYDLVSVFPAGMTTAASWDRDLMYQRGFYLGAEFKAKGSHVGLGPVAGPLGRHPLGGRNWEGFSPDPYLTGIAMIFTVNGMQDAGVQSCSKHFIGNEQETQRTNTLLADGTNVEAISSNIDDRTLHELYLWPFADAVKAGTASVMCAYNRVNETYSCENSELLSRLLKTELGFEGYVMSDFFATHSGIKSINAGLDMDMPGSLDANSVETGESYFGKNITQAVNNGSVSMERLDDMVRRIMTPYYLLRQNKGYPTVDPSAYSVLATTYDMPLPIEPPARDVRGNHSTFIRILGAAGTVLLKNDNGTLPLQGSLNIGVFGNDATNPTDGLTWPNPETQTGFEFGTLDIGGFDRLSFEADWNSTLVVNNVAARCPNTVVVMHSAGVNSMPWATNPNVTAILAAHLPGEQSGNSIVDILWGSVNPSGKLPYSIPANEADYDIPVVNLTNASNPNAWQSNFTEGLMIDYRHFDSLNITPLYEFGYGLSYTTFDISSTLNITHLPSSSNLSSLPDPSSPTAPGGNVDLFEPLLIASTKVANTGKVAGAAVVQLYVSLPPDSTPAGTPVKVLRGFEKVMLQPGEIKEVDFQLTRRDVSFWDVQVQQWRIPTGNIIFTVGFSSRDLKKTEIAKLL</sequence>
<evidence type="ECO:0000256" key="10">
    <source>
        <dbReference type="ARBA" id="ARBA00023180"/>
    </source>
</evidence>
<dbReference type="EMBL" id="DF933814">
    <property type="protein sequence ID" value="GAM35917.1"/>
    <property type="molecule type" value="Genomic_DNA"/>
</dbReference>
<dbReference type="Gene3D" id="2.60.40.10">
    <property type="entry name" value="Immunoglobulins"/>
    <property type="match status" value="1"/>
</dbReference>
<dbReference type="InterPro" id="IPR013783">
    <property type="entry name" value="Ig-like_fold"/>
</dbReference>
<comment type="subcellular location">
    <subcellularLocation>
        <location evidence="2">Secreted</location>
    </subcellularLocation>
</comment>
<evidence type="ECO:0000256" key="4">
    <source>
        <dbReference type="ARBA" id="ARBA00005336"/>
    </source>
</evidence>
<evidence type="ECO:0000256" key="11">
    <source>
        <dbReference type="ARBA" id="ARBA00023277"/>
    </source>
</evidence>
<comment type="catalytic activity">
    <reaction evidence="1">
        <text>Hydrolysis of terminal, non-reducing beta-D-glucosyl residues with release of beta-D-glucose.</text>
        <dbReference type="EC" id="3.2.1.21"/>
    </reaction>
</comment>
<dbReference type="SUPFAM" id="SSF52279">
    <property type="entry name" value="Beta-D-glucan exohydrolase, C-terminal domain"/>
    <property type="match status" value="1"/>
</dbReference>
<evidence type="ECO:0000256" key="15">
    <source>
        <dbReference type="ARBA" id="ARBA00039579"/>
    </source>
</evidence>
<evidence type="ECO:0000259" key="19">
    <source>
        <dbReference type="SMART" id="SM01217"/>
    </source>
</evidence>
<dbReference type="InterPro" id="IPR017853">
    <property type="entry name" value="GH"/>
</dbReference>
<comment type="similarity">
    <text evidence="4">Belongs to the glycosyl hydrolase 3 family.</text>
</comment>
<evidence type="ECO:0000256" key="17">
    <source>
        <dbReference type="ARBA" id="ARBA00041601"/>
    </source>
</evidence>
<dbReference type="InterPro" id="IPR036881">
    <property type="entry name" value="Glyco_hydro_3_C_sf"/>
</dbReference>
<evidence type="ECO:0000256" key="16">
    <source>
        <dbReference type="ARBA" id="ARBA00041276"/>
    </source>
</evidence>
<evidence type="ECO:0000313" key="21">
    <source>
        <dbReference type="Proteomes" id="UP000053095"/>
    </source>
</evidence>
<evidence type="ECO:0000256" key="14">
    <source>
        <dbReference type="ARBA" id="ARBA00024983"/>
    </source>
</evidence>
<dbReference type="EC" id="3.2.1.21" evidence="5"/>
<accession>A0A510NUK9</accession>
<keyword evidence="9" id="KW-0136">Cellulose degradation</keyword>
<comment type="function">
    <text evidence="14">Beta-glucosidases are one of a number of cellulolytic enzymes involved in the degradation of cellulosic biomass. Catalyzes the last step releasing glucose from the inhibitory cellobiose.</text>
</comment>
<dbReference type="Pfam" id="PF01915">
    <property type="entry name" value="Glyco_hydro_3_C"/>
    <property type="match status" value="1"/>
</dbReference>
<keyword evidence="7" id="KW-0732">Signal</keyword>
<keyword evidence="10" id="KW-0325">Glycoprotein</keyword>
<gene>
    <name evidence="20" type="ORF">TCE0_018r04615</name>
</gene>
<keyword evidence="12" id="KW-0326">Glycosidase</keyword>
<dbReference type="SUPFAM" id="SSF51445">
    <property type="entry name" value="(Trans)glycosidases"/>
    <property type="match status" value="1"/>
</dbReference>
<dbReference type="InterPro" id="IPR050288">
    <property type="entry name" value="Cellulose_deg_GH3"/>
</dbReference>
<dbReference type="GO" id="GO:0005576">
    <property type="term" value="C:extracellular region"/>
    <property type="evidence" value="ECO:0007669"/>
    <property type="project" value="UniProtKB-SubCell"/>
</dbReference>
<proteinExistence type="inferred from homology"/>
<reference evidence="21" key="1">
    <citation type="journal article" date="2015" name="Genome Announc.">
        <title>Draft genome sequence of Talaromyces cellulolyticus strain Y-94, a source of lignocellulosic biomass-degrading enzymes.</title>
        <authorList>
            <person name="Fujii T."/>
            <person name="Koike H."/>
            <person name="Sawayama S."/>
            <person name="Yano S."/>
            <person name="Inoue H."/>
        </authorList>
    </citation>
    <scope>NUCLEOTIDE SEQUENCE [LARGE SCALE GENOMIC DNA]</scope>
    <source>
        <strain evidence="21">Y-94</strain>
    </source>
</reference>
<keyword evidence="8" id="KW-0378">Hydrolase</keyword>
<dbReference type="GO" id="GO:0008422">
    <property type="term" value="F:beta-glucosidase activity"/>
    <property type="evidence" value="ECO:0007669"/>
    <property type="project" value="UniProtKB-EC"/>
</dbReference>
<evidence type="ECO:0000256" key="2">
    <source>
        <dbReference type="ARBA" id="ARBA00004613"/>
    </source>
</evidence>
<evidence type="ECO:0000256" key="9">
    <source>
        <dbReference type="ARBA" id="ARBA00023001"/>
    </source>
</evidence>
<dbReference type="FunFam" id="3.20.20.300:FF:000002">
    <property type="entry name" value="Probable beta-glucosidase"/>
    <property type="match status" value="1"/>
</dbReference>
<evidence type="ECO:0000256" key="6">
    <source>
        <dbReference type="ARBA" id="ARBA00022525"/>
    </source>
</evidence>
<dbReference type="Gene3D" id="3.20.20.300">
    <property type="entry name" value="Glycoside hydrolase, family 3, N-terminal domain"/>
    <property type="match status" value="1"/>
</dbReference>
<dbReference type="Proteomes" id="UP000053095">
    <property type="component" value="Unassembled WGS sequence"/>
</dbReference>
<keyword evidence="6" id="KW-0964">Secreted</keyword>
<evidence type="ECO:0000256" key="3">
    <source>
        <dbReference type="ARBA" id="ARBA00004987"/>
    </source>
</evidence>
<dbReference type="PANTHER" id="PTHR42715:SF12">
    <property type="entry name" value="BETA-GLUCOSIDASE G-RELATED"/>
    <property type="match status" value="1"/>
</dbReference>
<dbReference type="Gene3D" id="3.40.50.1700">
    <property type="entry name" value="Glycoside hydrolase family 3 C-terminal domain"/>
    <property type="match status" value="2"/>
</dbReference>
<dbReference type="InterPro" id="IPR002772">
    <property type="entry name" value="Glyco_hydro_3_C"/>
</dbReference>
<name>A0A510NUK9_TALPI</name>
<dbReference type="InterPro" id="IPR001764">
    <property type="entry name" value="Glyco_hydro_3_N"/>
</dbReference>
<keyword evidence="13" id="KW-0624">Polysaccharide degradation</keyword>
<dbReference type="Pfam" id="PF00933">
    <property type="entry name" value="Glyco_hydro_3"/>
    <property type="match status" value="1"/>
</dbReference>
<organism evidence="20 21">
    <name type="scientific">Talaromyces pinophilus</name>
    <name type="common">Penicillium pinophilum</name>
    <dbReference type="NCBI Taxonomy" id="128442"/>
    <lineage>
        <taxon>Eukaryota</taxon>
        <taxon>Fungi</taxon>
        <taxon>Dikarya</taxon>
        <taxon>Ascomycota</taxon>
        <taxon>Pezizomycotina</taxon>
        <taxon>Eurotiomycetes</taxon>
        <taxon>Eurotiomycetidae</taxon>
        <taxon>Eurotiales</taxon>
        <taxon>Trichocomaceae</taxon>
        <taxon>Talaromyces</taxon>
        <taxon>Talaromyces sect. Talaromyces</taxon>
    </lineage>
</organism>
<evidence type="ECO:0000256" key="18">
    <source>
        <dbReference type="ARBA" id="ARBA00041808"/>
    </source>
</evidence>
<dbReference type="PRINTS" id="PR00133">
    <property type="entry name" value="GLHYDRLASE3"/>
</dbReference>
<protein>
    <recommendedName>
        <fullName evidence="15">Probable beta-glucosidase G</fullName>
        <ecNumber evidence="5">3.2.1.21</ecNumber>
    </recommendedName>
    <alternativeName>
        <fullName evidence="16">Beta-D-glucoside glucohydrolase G</fullName>
    </alternativeName>
    <alternativeName>
        <fullName evidence="17">Cellobiase G</fullName>
    </alternativeName>
    <alternativeName>
        <fullName evidence="18">Gentiobiase G</fullName>
    </alternativeName>
</protein>
<comment type="pathway">
    <text evidence="3">Glycan metabolism; cellulose degradation.</text>
</comment>
<evidence type="ECO:0000256" key="7">
    <source>
        <dbReference type="ARBA" id="ARBA00022729"/>
    </source>
</evidence>
<dbReference type="InterPro" id="IPR036962">
    <property type="entry name" value="Glyco_hydro_3_N_sf"/>
</dbReference>